<gene>
    <name evidence="1" type="ORF">GOODEAATRI_013625</name>
</gene>
<dbReference type="Proteomes" id="UP001476798">
    <property type="component" value="Unassembled WGS sequence"/>
</dbReference>
<name>A0ABV0P424_9TELE</name>
<reference evidence="1 2" key="1">
    <citation type="submission" date="2021-06" db="EMBL/GenBank/DDBJ databases">
        <authorList>
            <person name="Palmer J.M."/>
        </authorList>
    </citation>
    <scope>NUCLEOTIDE SEQUENCE [LARGE SCALE GENOMIC DNA]</scope>
    <source>
        <strain evidence="1 2">GA_2019</strain>
        <tissue evidence="1">Muscle</tissue>
    </source>
</reference>
<evidence type="ECO:0000313" key="2">
    <source>
        <dbReference type="Proteomes" id="UP001476798"/>
    </source>
</evidence>
<protein>
    <submittedName>
        <fullName evidence="1">Uncharacterized protein</fullName>
    </submittedName>
</protein>
<accession>A0ABV0P424</accession>
<keyword evidence="2" id="KW-1185">Reference proteome</keyword>
<sequence length="107" mass="12163">MGCLCDYCGVSLCQPQSYSSQQPDEFSNFYFSSFKLSSQRVAFINLRHFNADKLTSLMTRMDQQKKLFNISSFLLLLDPEPSPSQTTCDITDSENSPQAIELVSPFR</sequence>
<proteinExistence type="predicted"/>
<dbReference type="EMBL" id="JAHRIO010060895">
    <property type="protein sequence ID" value="MEQ2178390.1"/>
    <property type="molecule type" value="Genomic_DNA"/>
</dbReference>
<comment type="caution">
    <text evidence="1">The sequence shown here is derived from an EMBL/GenBank/DDBJ whole genome shotgun (WGS) entry which is preliminary data.</text>
</comment>
<organism evidence="1 2">
    <name type="scientific">Goodea atripinnis</name>
    <dbReference type="NCBI Taxonomy" id="208336"/>
    <lineage>
        <taxon>Eukaryota</taxon>
        <taxon>Metazoa</taxon>
        <taxon>Chordata</taxon>
        <taxon>Craniata</taxon>
        <taxon>Vertebrata</taxon>
        <taxon>Euteleostomi</taxon>
        <taxon>Actinopterygii</taxon>
        <taxon>Neopterygii</taxon>
        <taxon>Teleostei</taxon>
        <taxon>Neoteleostei</taxon>
        <taxon>Acanthomorphata</taxon>
        <taxon>Ovalentaria</taxon>
        <taxon>Atherinomorphae</taxon>
        <taxon>Cyprinodontiformes</taxon>
        <taxon>Goodeidae</taxon>
        <taxon>Goodea</taxon>
    </lineage>
</organism>
<evidence type="ECO:0000313" key="1">
    <source>
        <dbReference type="EMBL" id="MEQ2178390.1"/>
    </source>
</evidence>